<dbReference type="InterPro" id="IPR036047">
    <property type="entry name" value="F-box-like_dom_sf"/>
</dbReference>
<evidence type="ECO:0000313" key="1">
    <source>
        <dbReference type="EMBL" id="KAJ4751317.1"/>
    </source>
</evidence>
<dbReference type="Gene3D" id="3.40.1000.30">
    <property type="match status" value="1"/>
</dbReference>
<dbReference type="EMBL" id="JAMFTS010000005">
    <property type="protein sequence ID" value="KAJ4751317.1"/>
    <property type="molecule type" value="Genomic_DNA"/>
</dbReference>
<proteinExistence type="predicted"/>
<accession>A0AAV8CA01</accession>
<name>A0AAV8CA01_9POAL</name>
<dbReference type="SUPFAM" id="SSF81383">
    <property type="entry name" value="F-box domain"/>
    <property type="match status" value="1"/>
</dbReference>
<protein>
    <recommendedName>
        <fullName evidence="3">F-box domain-containing protein</fullName>
    </recommendedName>
</protein>
<reference evidence="1" key="1">
    <citation type="submission" date="2022-08" db="EMBL/GenBank/DDBJ databases">
        <authorList>
            <person name="Marques A."/>
        </authorList>
    </citation>
    <scope>NUCLEOTIDE SEQUENCE</scope>
    <source>
        <strain evidence="1">RhyPub2mFocal</strain>
        <tissue evidence="1">Leaves</tissue>
    </source>
</reference>
<dbReference type="Gene3D" id="1.20.1280.50">
    <property type="match status" value="1"/>
</dbReference>
<evidence type="ECO:0000313" key="2">
    <source>
        <dbReference type="Proteomes" id="UP001140206"/>
    </source>
</evidence>
<comment type="caution">
    <text evidence="1">The sequence shown here is derived from an EMBL/GenBank/DDBJ whole genome shotgun (WGS) entry which is preliminary data.</text>
</comment>
<evidence type="ECO:0008006" key="3">
    <source>
        <dbReference type="Google" id="ProtNLM"/>
    </source>
</evidence>
<dbReference type="PANTHER" id="PTHR47602:SF2">
    <property type="entry name" value="F-BOX PROTEIN SKIP22"/>
    <property type="match status" value="1"/>
</dbReference>
<organism evidence="1 2">
    <name type="scientific">Rhynchospora pubera</name>
    <dbReference type="NCBI Taxonomy" id="906938"/>
    <lineage>
        <taxon>Eukaryota</taxon>
        <taxon>Viridiplantae</taxon>
        <taxon>Streptophyta</taxon>
        <taxon>Embryophyta</taxon>
        <taxon>Tracheophyta</taxon>
        <taxon>Spermatophyta</taxon>
        <taxon>Magnoliopsida</taxon>
        <taxon>Liliopsida</taxon>
        <taxon>Poales</taxon>
        <taxon>Cyperaceae</taxon>
        <taxon>Cyperoideae</taxon>
        <taxon>Rhynchosporeae</taxon>
        <taxon>Rhynchospora</taxon>
    </lineage>
</organism>
<dbReference type="PANTHER" id="PTHR47602">
    <property type="entry name" value="F-BOX PROTEIN SKIP22"/>
    <property type="match status" value="1"/>
</dbReference>
<keyword evidence="2" id="KW-1185">Reference proteome</keyword>
<dbReference type="CDD" id="cd22165">
    <property type="entry name" value="F-box_AtSKIP22-like"/>
    <property type="match status" value="1"/>
</dbReference>
<dbReference type="Proteomes" id="UP001140206">
    <property type="component" value="Chromosome 5"/>
</dbReference>
<sequence length="541" mass="60020">MKLRIRRMATREAILITAPDTASLLDLKALIASYLVATSTNPNPNPIAPDSIHLSLNQYDELVSPNATDPLSSLVLSSGDLLFFSFAPFRQTLANANSPQVPNLMPPVFSSGASSSSNNPIDNPNWGSAVNPTPINQTTVPLEVDAGPNRLIPGFLVEVMDTETSEDAGILGRVIMLTHAALLDTGFTLLNRGAGSKLPQGWASNPTSLCLEYTIPGFVNQVQAVNEKVAVVKLSVLGNLVTIYGYLGGTKPDIYCFSYDLAKVATLLSLDLNAMDKLEQEQLMEMFRGVKDGVALPLMIDVCLKNDLPLPPCFMFLSIDMRAKILELLRGVDVVRVGSTCKEMRNLSLNDNLWRQKFEREFSSTLNRSTSMYTGMWKERYVCAYNLENRASRHRPRQSNRFQSRSTAVERPFRPGRRLNIGENAGRSPAIPIWPSLRSNFGEDADRSPAIPIWPSRRSNFGEDADRSPAIPIWLSRRSNFGEDADNFPIIQRRNRRRSFFGEDADRFPASDDDLIIGVPSVSRMRGADGRQVSRRVILDE</sequence>
<dbReference type="AlphaFoldDB" id="A0AAV8CA01"/>
<gene>
    <name evidence="1" type="ORF">LUZ62_085722</name>
</gene>